<evidence type="ECO:0000256" key="3">
    <source>
        <dbReference type="ARBA" id="ARBA00022806"/>
    </source>
</evidence>
<dbReference type="SMART" id="SM00490">
    <property type="entry name" value="HELICc"/>
    <property type="match status" value="1"/>
</dbReference>
<dbReference type="GO" id="GO:0004386">
    <property type="term" value="F:helicase activity"/>
    <property type="evidence" value="ECO:0007669"/>
    <property type="project" value="UniProtKB-KW"/>
</dbReference>
<dbReference type="KEGG" id="sse:Ssed_4508"/>
<keyword evidence="3 7" id="KW-0347">Helicase</keyword>
<dbReference type="Proteomes" id="UP000002015">
    <property type="component" value="Chromosome"/>
</dbReference>
<dbReference type="CDD" id="cd17917">
    <property type="entry name" value="DEXHc_RHA-like"/>
    <property type="match status" value="1"/>
</dbReference>
<dbReference type="GO" id="GO:0016787">
    <property type="term" value="F:hydrolase activity"/>
    <property type="evidence" value="ECO:0007669"/>
    <property type="project" value="UniProtKB-KW"/>
</dbReference>
<dbReference type="SMART" id="SM00847">
    <property type="entry name" value="HA2"/>
    <property type="match status" value="1"/>
</dbReference>
<keyword evidence="1" id="KW-0547">Nucleotide-binding</keyword>
<evidence type="ECO:0000313" key="8">
    <source>
        <dbReference type="Proteomes" id="UP000002015"/>
    </source>
</evidence>
<dbReference type="OrthoDB" id="9805617at2"/>
<dbReference type="SUPFAM" id="SSF52540">
    <property type="entry name" value="P-loop containing nucleoside triphosphate hydrolases"/>
    <property type="match status" value="1"/>
</dbReference>
<dbReference type="InterPro" id="IPR007502">
    <property type="entry name" value="Helicase-assoc_dom"/>
</dbReference>
<dbReference type="InterPro" id="IPR011545">
    <property type="entry name" value="DEAD/DEAH_box_helicase_dom"/>
</dbReference>
<dbReference type="GO" id="GO:0005524">
    <property type="term" value="F:ATP binding"/>
    <property type="evidence" value="ECO:0007669"/>
    <property type="project" value="UniProtKB-KW"/>
</dbReference>
<dbReference type="InterPro" id="IPR014001">
    <property type="entry name" value="Helicase_ATP-bd"/>
</dbReference>
<sequence>MKKQPQAEQLKSLPALAMPIDALYDEFKSAIKDNHLVVESDTGSGKSTRLPLWCAEMVPDEPGAGRIKRVLVVEPRRVACLALASFVGSQTDLAVGHAIRFDSTVTVQTQIAFVTPGIALRWLQEDGLAGFDTVIIDEFHERRWDTDLLLAMLKQKVSGSPDLRLVLTSATIDGERLTSYLSTNNPSTAQDCFQNTAQGCLPSKAQGCASDLSAKRLYAKGRRFHVELRYQAKESHHLPDIRGVEQAVKTAVSQLLTETDGDILVFLPGKREIQACLQACQPLKGEIDSSGSGSWGYDGNKLELLALHGGITPMEQKQILIESSRQRVIFSTNVAETSLTIPGVTAVIDSGLERRTHQRNGRTVLSLARISRASCEQRKGRAGRTQDGICIRLWGKGAPLEAMTPPELQREELVEPMLAAAGCGYRLSQLQFVDTIPAKALAIAEQKLLSMGAIDEQGKITEHGNKLSPLPIDTQFAHLISAMPDDECRGLMVDLAAALSVPQRLFKLPTSEQALKDLNEWEPLGCDAFTLIKLVREPLAEFMSDNALVDLNGRKEARFLSNQIRSALQLARLNQAQPIGPKQSDLRHRWLASVIKALPELAFVRREKRVTALGNGYSEVQIGRGSRFCSELKDFNGKESALAAVVFDQHSIAGKGSKQTLNLASCMVPVSLKALLDAGLGEERLAENREKGASHKVVVETVYAGRVIGSRLKAVEGEQALEAIVRSIALGRQFKGVAAKLNGDIAAWNIWLALGKNRDQASTPELKALGTEPLEFESYLSEKLSELGVESYDDLELIEAEDLLFEGIPEWEREAFDAMYPTKLALAELKVTVEYLPKRKLVTLVYAGGLRKTGPKRWELPRWVGWKIQYRKASRVVDVK</sequence>
<dbReference type="Pfam" id="PF00270">
    <property type="entry name" value="DEAD"/>
    <property type="match status" value="1"/>
</dbReference>
<name>A8G1Y7_SHESH</name>
<dbReference type="STRING" id="425104.Ssed_4508"/>
<accession>A8G1Y7</accession>
<evidence type="ECO:0000256" key="1">
    <source>
        <dbReference type="ARBA" id="ARBA00022741"/>
    </source>
</evidence>
<evidence type="ECO:0000256" key="2">
    <source>
        <dbReference type="ARBA" id="ARBA00022801"/>
    </source>
</evidence>
<dbReference type="HOGENOM" id="CLU_001832_5_6_6"/>
<dbReference type="PANTHER" id="PTHR43519">
    <property type="entry name" value="ATP-DEPENDENT RNA HELICASE HRPB"/>
    <property type="match status" value="1"/>
</dbReference>
<gene>
    <name evidence="7" type="ordered locus">Ssed_4508</name>
</gene>
<feature type="domain" description="Helicase ATP-binding" evidence="5">
    <location>
        <begin position="27"/>
        <end position="190"/>
    </location>
</feature>
<dbReference type="eggNOG" id="COG1643">
    <property type="taxonomic scope" value="Bacteria"/>
</dbReference>
<dbReference type="EMBL" id="CP000821">
    <property type="protein sequence ID" value="ABV39110.1"/>
    <property type="molecule type" value="Genomic_DNA"/>
</dbReference>
<dbReference type="InterPro" id="IPR027417">
    <property type="entry name" value="P-loop_NTPase"/>
</dbReference>
<protein>
    <submittedName>
        <fullName evidence="7">Putative ATP-dependent helicase</fullName>
    </submittedName>
</protein>
<keyword evidence="2" id="KW-0378">Hydrolase</keyword>
<dbReference type="Gene3D" id="1.20.120.1080">
    <property type="match status" value="1"/>
</dbReference>
<evidence type="ECO:0000259" key="6">
    <source>
        <dbReference type="PROSITE" id="PS51194"/>
    </source>
</evidence>
<dbReference type="PROSITE" id="PS51192">
    <property type="entry name" value="HELICASE_ATP_BIND_1"/>
    <property type="match status" value="1"/>
</dbReference>
<dbReference type="PANTHER" id="PTHR43519:SF1">
    <property type="entry name" value="ATP-DEPENDENT RNA HELICASE HRPB"/>
    <property type="match status" value="1"/>
</dbReference>
<evidence type="ECO:0000256" key="4">
    <source>
        <dbReference type="ARBA" id="ARBA00022840"/>
    </source>
</evidence>
<dbReference type="Pfam" id="PF00271">
    <property type="entry name" value="Helicase_C"/>
    <property type="match status" value="1"/>
</dbReference>
<evidence type="ECO:0000313" key="7">
    <source>
        <dbReference type="EMBL" id="ABV39110.1"/>
    </source>
</evidence>
<feature type="domain" description="Helicase C-terminal" evidence="6">
    <location>
        <begin position="243"/>
        <end position="431"/>
    </location>
</feature>
<reference evidence="7 8" key="1">
    <citation type="submission" date="2007-08" db="EMBL/GenBank/DDBJ databases">
        <title>Complete sequence of Shewanella sediminis HAW-EB3.</title>
        <authorList>
            <consortium name="US DOE Joint Genome Institute"/>
            <person name="Copeland A."/>
            <person name="Lucas S."/>
            <person name="Lapidus A."/>
            <person name="Barry K."/>
            <person name="Glavina del Rio T."/>
            <person name="Dalin E."/>
            <person name="Tice H."/>
            <person name="Pitluck S."/>
            <person name="Chertkov O."/>
            <person name="Brettin T."/>
            <person name="Bruce D."/>
            <person name="Detter J.C."/>
            <person name="Han C."/>
            <person name="Schmutz J."/>
            <person name="Larimer F."/>
            <person name="Land M."/>
            <person name="Hauser L."/>
            <person name="Kyrpides N."/>
            <person name="Kim E."/>
            <person name="Zhao J.-S."/>
            <person name="Richardson P."/>
        </authorList>
    </citation>
    <scope>NUCLEOTIDE SEQUENCE [LARGE SCALE GENOMIC DNA]</scope>
    <source>
        <strain evidence="7 8">HAW-EB3</strain>
    </source>
</reference>
<dbReference type="InterPro" id="IPR001650">
    <property type="entry name" value="Helicase_C-like"/>
</dbReference>
<dbReference type="PROSITE" id="PS51194">
    <property type="entry name" value="HELICASE_CTER"/>
    <property type="match status" value="1"/>
</dbReference>
<dbReference type="Gene3D" id="3.40.50.300">
    <property type="entry name" value="P-loop containing nucleotide triphosphate hydrolases"/>
    <property type="match status" value="2"/>
</dbReference>
<dbReference type="RefSeq" id="WP_012144836.1">
    <property type="nucleotide sequence ID" value="NC_009831.1"/>
</dbReference>
<keyword evidence="8" id="KW-1185">Reference proteome</keyword>
<dbReference type="GO" id="GO:0003676">
    <property type="term" value="F:nucleic acid binding"/>
    <property type="evidence" value="ECO:0007669"/>
    <property type="project" value="InterPro"/>
</dbReference>
<keyword evidence="4" id="KW-0067">ATP-binding</keyword>
<evidence type="ECO:0000259" key="5">
    <source>
        <dbReference type="PROSITE" id="PS51192"/>
    </source>
</evidence>
<organism evidence="7 8">
    <name type="scientific">Shewanella sediminis (strain HAW-EB3)</name>
    <dbReference type="NCBI Taxonomy" id="425104"/>
    <lineage>
        <taxon>Bacteria</taxon>
        <taxon>Pseudomonadati</taxon>
        <taxon>Pseudomonadota</taxon>
        <taxon>Gammaproteobacteria</taxon>
        <taxon>Alteromonadales</taxon>
        <taxon>Shewanellaceae</taxon>
        <taxon>Shewanella</taxon>
    </lineage>
</organism>
<dbReference type="AlphaFoldDB" id="A8G1Y7"/>
<proteinExistence type="predicted"/>
<dbReference type="SMART" id="SM00487">
    <property type="entry name" value="DEXDc"/>
    <property type="match status" value="1"/>
</dbReference>
<dbReference type="CDD" id="cd18791">
    <property type="entry name" value="SF2_C_RHA"/>
    <property type="match status" value="1"/>
</dbReference>